<evidence type="ECO:0000256" key="1">
    <source>
        <dbReference type="SAM" id="MobiDB-lite"/>
    </source>
</evidence>
<name>A0AAV9UBZ3_9PEZI</name>
<feature type="region of interest" description="Disordered" evidence="1">
    <location>
        <begin position="1"/>
        <end position="46"/>
    </location>
</feature>
<protein>
    <submittedName>
        <fullName evidence="2">Uncharacterized protein</fullName>
    </submittedName>
</protein>
<keyword evidence="3" id="KW-1185">Reference proteome</keyword>
<reference evidence="2 3" key="1">
    <citation type="submission" date="2019-10" db="EMBL/GenBank/DDBJ databases">
        <authorList>
            <person name="Palmer J.M."/>
        </authorList>
    </citation>
    <scope>NUCLEOTIDE SEQUENCE [LARGE SCALE GENOMIC DNA]</scope>
    <source>
        <strain evidence="2 3">TWF696</strain>
    </source>
</reference>
<dbReference type="GO" id="GO:0005675">
    <property type="term" value="C:transcription factor TFIIH holo complex"/>
    <property type="evidence" value="ECO:0007669"/>
    <property type="project" value="TreeGrafter"/>
</dbReference>
<feature type="compositionally biased region" description="Acidic residues" evidence="1">
    <location>
        <begin position="195"/>
        <end position="224"/>
    </location>
</feature>
<organism evidence="2 3">
    <name type="scientific">Orbilia brochopaga</name>
    <dbReference type="NCBI Taxonomy" id="3140254"/>
    <lineage>
        <taxon>Eukaryota</taxon>
        <taxon>Fungi</taxon>
        <taxon>Dikarya</taxon>
        <taxon>Ascomycota</taxon>
        <taxon>Pezizomycotina</taxon>
        <taxon>Orbiliomycetes</taxon>
        <taxon>Orbiliales</taxon>
        <taxon>Orbiliaceae</taxon>
        <taxon>Orbilia</taxon>
    </lineage>
</organism>
<dbReference type="Pfam" id="PF17110">
    <property type="entry name" value="TFB6"/>
    <property type="match status" value="1"/>
</dbReference>
<gene>
    <name evidence="2" type="ORF">TWF696_009775</name>
</gene>
<comment type="caution">
    <text evidence="2">The sequence shown here is derived from an EMBL/GenBank/DDBJ whole genome shotgun (WGS) entry which is preliminary data.</text>
</comment>
<dbReference type="InterPro" id="IPR031349">
    <property type="entry name" value="Tfb6"/>
</dbReference>
<dbReference type="PANTHER" id="PTHR37781">
    <property type="entry name" value="TFIIH COMPLEX SUBUNIT"/>
    <property type="match status" value="1"/>
</dbReference>
<feature type="compositionally biased region" description="Polar residues" evidence="1">
    <location>
        <begin position="10"/>
        <end position="28"/>
    </location>
</feature>
<evidence type="ECO:0000313" key="2">
    <source>
        <dbReference type="EMBL" id="KAK6338978.1"/>
    </source>
</evidence>
<dbReference type="AlphaFoldDB" id="A0AAV9UBZ3"/>
<feature type="region of interest" description="Disordered" evidence="1">
    <location>
        <begin position="181"/>
        <end position="258"/>
    </location>
</feature>
<dbReference type="Proteomes" id="UP001375240">
    <property type="component" value="Unassembled WGS sequence"/>
</dbReference>
<dbReference type="EMBL" id="JAVHNQ010000009">
    <property type="protein sequence ID" value="KAK6338978.1"/>
    <property type="molecule type" value="Genomic_DNA"/>
</dbReference>
<feature type="compositionally biased region" description="Basic and acidic residues" evidence="1">
    <location>
        <begin position="242"/>
        <end position="255"/>
    </location>
</feature>
<sequence length="292" mass="32558">MTEPGGFFPPSTNYLPSPTPSNYSSTAARTDGILPTPRSTPLKPGSKRESALINYIDAALLDISRKFTKKFPGEEEQRAGDIVGYRDVEPLIVDLERMIGLVWVSGTASLQIAYLLQIASSLLQYLPPFPPRPTPTFRLFNKLDLAFHTLLAAHSLSATEKVRLNSIVKVSRAMVLRLMEGQDFPDEDIPKPSIDDDDDDDDSDDDDSDLDLDKEETDDDDEMQVDAAGDAARLQQQYGRPTQREIDRTERTIQEEKEDDDWEIEVARVYSRVLEDIGGEIGGDPIGIVVDE</sequence>
<evidence type="ECO:0000313" key="3">
    <source>
        <dbReference type="Proteomes" id="UP001375240"/>
    </source>
</evidence>
<accession>A0AAV9UBZ3</accession>
<dbReference type="PANTHER" id="PTHR37781:SF1">
    <property type="entry name" value="ADR380WP"/>
    <property type="match status" value="1"/>
</dbReference>
<proteinExistence type="predicted"/>